<name>A0A3G9IJU8_9BACL</name>
<keyword evidence="2" id="KW-1185">Reference proteome</keyword>
<dbReference type="AlphaFoldDB" id="A0A3G9IJU8"/>
<dbReference type="RefSeq" id="WP_260182340.1">
    <property type="nucleotide sequence ID" value="NZ_AP019308.1"/>
</dbReference>
<dbReference type="EMBL" id="AP019308">
    <property type="protein sequence ID" value="BBH19180.1"/>
    <property type="molecule type" value="Genomic_DNA"/>
</dbReference>
<dbReference type="Proteomes" id="UP000275368">
    <property type="component" value="Chromosome"/>
</dbReference>
<evidence type="ECO:0000313" key="2">
    <source>
        <dbReference type="Proteomes" id="UP000275368"/>
    </source>
</evidence>
<protein>
    <submittedName>
        <fullName evidence="1">Uncharacterized protein</fullName>
    </submittedName>
</protein>
<accession>A0A3G9IJU8</accession>
<organism evidence="1 2">
    <name type="scientific">Paenibacillus baekrokdamisoli</name>
    <dbReference type="NCBI Taxonomy" id="1712516"/>
    <lineage>
        <taxon>Bacteria</taxon>
        <taxon>Bacillati</taxon>
        <taxon>Bacillota</taxon>
        <taxon>Bacilli</taxon>
        <taxon>Bacillales</taxon>
        <taxon>Paenibacillaceae</taxon>
        <taxon>Paenibacillus</taxon>
    </lineage>
</organism>
<gene>
    <name evidence="1" type="ORF">Back11_05250</name>
</gene>
<evidence type="ECO:0000313" key="1">
    <source>
        <dbReference type="EMBL" id="BBH19180.1"/>
    </source>
</evidence>
<proteinExistence type="predicted"/>
<dbReference type="KEGG" id="pbk:Back11_05250"/>
<reference evidence="1 2" key="1">
    <citation type="submission" date="2018-11" db="EMBL/GenBank/DDBJ databases">
        <title>Complete genome sequence of Paenibacillus baekrokdamisoli strain KCTC 33723.</title>
        <authorList>
            <person name="Kang S.W."/>
            <person name="Lee K.C."/>
            <person name="Kim K.K."/>
            <person name="Kim J.S."/>
            <person name="Kim D.S."/>
            <person name="Ko S.H."/>
            <person name="Yang S.H."/>
            <person name="Lee J.S."/>
        </authorList>
    </citation>
    <scope>NUCLEOTIDE SEQUENCE [LARGE SCALE GENOMIC DNA]</scope>
    <source>
        <strain evidence="1 2">KCTC 33723</strain>
    </source>
</reference>
<sequence>MSQSQKDKSLKYAKNPNFAEDVVKKREQNAQQIIPGVKGRNKTF</sequence>